<dbReference type="EMBL" id="HG794546">
    <property type="protein sequence ID" value="CDK98615.1"/>
    <property type="molecule type" value="Genomic_DNA"/>
</dbReference>
<dbReference type="KEGG" id="mgy:MGMSRv2__1400"/>
<name>V6EZD2_MAGGM</name>
<evidence type="ECO:0000256" key="1">
    <source>
        <dbReference type="SAM" id="MobiDB-lite"/>
    </source>
</evidence>
<evidence type="ECO:0000313" key="2">
    <source>
        <dbReference type="EMBL" id="CDK98615.1"/>
    </source>
</evidence>
<organism evidence="2 3">
    <name type="scientific">Magnetospirillum gryphiswaldense (strain DSM 6361 / JCM 21280 / NBRC 15271 / MSR-1)</name>
    <dbReference type="NCBI Taxonomy" id="431944"/>
    <lineage>
        <taxon>Bacteria</taxon>
        <taxon>Pseudomonadati</taxon>
        <taxon>Pseudomonadota</taxon>
        <taxon>Alphaproteobacteria</taxon>
        <taxon>Rhodospirillales</taxon>
        <taxon>Rhodospirillaceae</taxon>
        <taxon>Magnetospirillum</taxon>
    </lineage>
</organism>
<accession>V6EZD2</accession>
<dbReference type="HOGENOM" id="CLU_890810_0_0_5"/>
<sequence>MRRLAPDHIHMRHQGVIDDATDDQQRRRLGLPAGHVGGQTVETGKEGALIGRGAALDDSDGRLAGKPRAPETPGETLRACHPHIHHQGAGGVGQPVPIEIKLAVVLAMPGQQTQALGDAAMGQRNAGGCGAAGGGGDTGHHLEGDARFGQGLGLFTAATEDIGIAALEAHYPMPGLAQADQDGVDFLLRHRMAPGFLAHIDAQASGRQQVKHGIGDQTVEHRHIGGGDQARRLQGQQFRVAGAGAHQIDFACHDLLPRSENDRHFRLERCEFIDASASHFVPPAPPSPPRRRGSRSRGTGGGAPPGFPPARE</sequence>
<gene>
    <name evidence="2" type="ordered locus">MGMSRv2__1400</name>
</gene>
<protein>
    <submittedName>
        <fullName evidence="2">Uncharacterized protein</fullName>
    </submittedName>
</protein>
<dbReference type="AlphaFoldDB" id="V6EZD2"/>
<dbReference type="Proteomes" id="UP000018922">
    <property type="component" value="Chromosome I"/>
</dbReference>
<evidence type="ECO:0000313" key="3">
    <source>
        <dbReference type="Proteomes" id="UP000018922"/>
    </source>
</evidence>
<feature type="region of interest" description="Disordered" evidence="1">
    <location>
        <begin position="55"/>
        <end position="74"/>
    </location>
</feature>
<keyword evidence="3" id="KW-1185">Reference proteome</keyword>
<feature type="region of interest" description="Disordered" evidence="1">
    <location>
        <begin position="276"/>
        <end position="312"/>
    </location>
</feature>
<proteinExistence type="predicted"/>
<reference evidence="2 3" key="1">
    <citation type="journal article" date="2014" name="Genome Announc.">
        <title>Complete genome sequence of Magnetospirillum gryphiswaldense MSR-1.</title>
        <authorList>
            <person name="Wang X."/>
            <person name="Wang Q."/>
            <person name="Zhang W."/>
            <person name="Wang Y."/>
            <person name="Li L."/>
            <person name="Wen T."/>
            <person name="Zhang T."/>
            <person name="Zhang Y."/>
            <person name="Xu J."/>
            <person name="Hu J."/>
            <person name="Li S."/>
            <person name="Liu L."/>
            <person name="Liu J."/>
            <person name="Jiang W."/>
            <person name="Tian J."/>
            <person name="Li Y."/>
            <person name="Schuler D."/>
            <person name="Wang L."/>
            <person name="Li J."/>
        </authorList>
    </citation>
    <scope>NUCLEOTIDE SEQUENCE [LARGE SCALE GENOMIC DNA]</scope>
    <source>
        <strain evidence="3">DSM 6361 / JCM 21280 / NBRC 15271 / MSR-1</strain>
    </source>
</reference>